<dbReference type="InterPro" id="IPR010995">
    <property type="entry name" value="DNA_repair_Rad51/TF_NusA_a-hlx"/>
</dbReference>
<evidence type="ECO:0000313" key="1">
    <source>
        <dbReference type="EMBL" id="MBD7945467.1"/>
    </source>
</evidence>
<organism evidence="1 2">
    <name type="scientific">Psychrobacillus faecigallinarum</name>
    <dbReference type="NCBI Taxonomy" id="2762235"/>
    <lineage>
        <taxon>Bacteria</taxon>
        <taxon>Bacillati</taxon>
        <taxon>Bacillota</taxon>
        <taxon>Bacilli</taxon>
        <taxon>Bacillales</taxon>
        <taxon>Bacillaceae</taxon>
        <taxon>Psychrobacillus</taxon>
    </lineage>
</organism>
<accession>A0ABR8RCE8</accession>
<reference evidence="1 2" key="1">
    <citation type="submission" date="2020-08" db="EMBL/GenBank/DDBJ databases">
        <title>A Genomic Blueprint of the Chicken Gut Microbiome.</title>
        <authorList>
            <person name="Gilroy R."/>
            <person name="Ravi A."/>
            <person name="Getino M."/>
            <person name="Pursley I."/>
            <person name="Horton D.L."/>
            <person name="Alikhan N.-F."/>
            <person name="Baker D."/>
            <person name="Gharbi K."/>
            <person name="Hall N."/>
            <person name="Watson M."/>
            <person name="Adriaenssens E.M."/>
            <person name="Foster-Nyarko E."/>
            <person name="Jarju S."/>
            <person name="Secka A."/>
            <person name="Antonio M."/>
            <person name="Oren A."/>
            <person name="Chaudhuri R."/>
            <person name="La Ragione R.M."/>
            <person name="Hildebrand F."/>
            <person name="Pallen M.J."/>
        </authorList>
    </citation>
    <scope>NUCLEOTIDE SEQUENCE [LARGE SCALE GENOMIC DNA]</scope>
    <source>
        <strain evidence="1 2">Sa2BUA9</strain>
    </source>
</reference>
<gene>
    <name evidence="1" type="ORF">H9650_15170</name>
</gene>
<sequence length="156" mass="17996">MLEIEILEYAGFIVKRESSRAMKSGGRGARYTLNLCNLLEVIPHGRLTNDLLKKWLTHEKEYTQIFKKSKLDEVELPELDEFKELGILSSDIKILEKSNAYPYGLTDYKISILKNAGYESVKDLFNANDNEILKLEGISYYWLGRIKSVIGQAIWM</sequence>
<evidence type="ECO:0000313" key="2">
    <source>
        <dbReference type="Proteomes" id="UP000640786"/>
    </source>
</evidence>
<dbReference type="RefSeq" id="WP_144541126.1">
    <property type="nucleotide sequence ID" value="NZ_JACSQO010000008.1"/>
</dbReference>
<dbReference type="SUPFAM" id="SSF47794">
    <property type="entry name" value="Rad51 N-terminal domain-like"/>
    <property type="match status" value="1"/>
</dbReference>
<dbReference type="EMBL" id="JACSQO010000008">
    <property type="protein sequence ID" value="MBD7945467.1"/>
    <property type="molecule type" value="Genomic_DNA"/>
</dbReference>
<keyword evidence="2" id="KW-1185">Reference proteome</keyword>
<protein>
    <recommendedName>
        <fullName evidence="3">RNA polymerase alpha subunit C-terminal domain-containing protein</fullName>
    </recommendedName>
</protein>
<proteinExistence type="predicted"/>
<name>A0ABR8RCE8_9BACI</name>
<evidence type="ECO:0008006" key="3">
    <source>
        <dbReference type="Google" id="ProtNLM"/>
    </source>
</evidence>
<comment type="caution">
    <text evidence="1">The sequence shown here is derived from an EMBL/GenBank/DDBJ whole genome shotgun (WGS) entry which is preliminary data.</text>
</comment>
<dbReference type="Proteomes" id="UP000640786">
    <property type="component" value="Unassembled WGS sequence"/>
</dbReference>